<dbReference type="InterPro" id="IPR020568">
    <property type="entry name" value="Ribosomal_Su5_D2-typ_SF"/>
</dbReference>
<evidence type="ECO:0000256" key="2">
    <source>
        <dbReference type="ARBA" id="ARBA00022722"/>
    </source>
</evidence>
<comment type="caution">
    <text evidence="6">The sequence shown here is derived from an EMBL/GenBank/DDBJ whole genome shotgun (WGS) entry which is preliminary data.</text>
</comment>
<evidence type="ECO:0000256" key="3">
    <source>
        <dbReference type="ARBA" id="ARBA00022759"/>
    </source>
</evidence>
<gene>
    <name evidence="6" type="ORF">A3D47_01525</name>
</gene>
<dbReference type="EMBL" id="MHIU01000037">
    <property type="protein sequence ID" value="OGY57328.1"/>
    <property type="molecule type" value="Genomic_DNA"/>
</dbReference>
<accession>A0A1G1YY90</accession>
<dbReference type="Pfam" id="PF00825">
    <property type="entry name" value="Ribonuclease_P"/>
    <property type="match status" value="1"/>
</dbReference>
<evidence type="ECO:0000313" key="6">
    <source>
        <dbReference type="EMBL" id="OGY57328.1"/>
    </source>
</evidence>
<evidence type="ECO:0000313" key="7">
    <source>
        <dbReference type="Proteomes" id="UP000178651"/>
    </source>
</evidence>
<name>A0A1G1YY90_9BACT</name>
<evidence type="ECO:0000256" key="5">
    <source>
        <dbReference type="ARBA" id="ARBA00022884"/>
    </source>
</evidence>
<keyword evidence="4" id="KW-0378">Hydrolase</keyword>
<dbReference type="Proteomes" id="UP000178651">
    <property type="component" value="Unassembled WGS sequence"/>
</dbReference>
<dbReference type="SUPFAM" id="SSF54211">
    <property type="entry name" value="Ribosomal protein S5 domain 2-like"/>
    <property type="match status" value="1"/>
</dbReference>
<dbReference type="GO" id="GO:0008033">
    <property type="term" value="P:tRNA processing"/>
    <property type="evidence" value="ECO:0007669"/>
    <property type="project" value="UniProtKB-KW"/>
</dbReference>
<organism evidence="6 7">
    <name type="scientific">Candidatus Colwellbacteria bacterium RIFCSPHIGHO2_02_FULL_43_15</name>
    <dbReference type="NCBI Taxonomy" id="1797686"/>
    <lineage>
        <taxon>Bacteria</taxon>
        <taxon>Candidatus Colwelliibacteriota</taxon>
    </lineage>
</organism>
<dbReference type="InterPro" id="IPR014721">
    <property type="entry name" value="Ribsml_uS5_D2-typ_fold_subgr"/>
</dbReference>
<sequence length="105" mass="12215">MLAKKLRVPIQLFPKNAKVVFSDTNITVKSHKNGLKHNRLGVLVNKHVSKNATRRNYLRRRFLNLSFTKTKIGESDDLLIILKPPIIKLTIKELRDLLVKYEQLI</sequence>
<dbReference type="Gene3D" id="3.30.230.10">
    <property type="match status" value="1"/>
</dbReference>
<protein>
    <submittedName>
        <fullName evidence="6">Uncharacterized protein</fullName>
    </submittedName>
</protein>
<evidence type="ECO:0000256" key="1">
    <source>
        <dbReference type="ARBA" id="ARBA00022694"/>
    </source>
</evidence>
<dbReference type="GO" id="GO:0004526">
    <property type="term" value="F:ribonuclease P activity"/>
    <property type="evidence" value="ECO:0007669"/>
    <property type="project" value="InterPro"/>
</dbReference>
<evidence type="ECO:0000256" key="4">
    <source>
        <dbReference type="ARBA" id="ARBA00022801"/>
    </source>
</evidence>
<keyword evidence="1" id="KW-0819">tRNA processing</keyword>
<keyword evidence="5" id="KW-0694">RNA-binding</keyword>
<proteinExistence type="predicted"/>
<keyword evidence="2" id="KW-0540">Nuclease</keyword>
<reference evidence="6 7" key="1">
    <citation type="journal article" date="2016" name="Nat. Commun.">
        <title>Thousands of microbial genomes shed light on interconnected biogeochemical processes in an aquifer system.</title>
        <authorList>
            <person name="Anantharaman K."/>
            <person name="Brown C.T."/>
            <person name="Hug L.A."/>
            <person name="Sharon I."/>
            <person name="Castelle C.J."/>
            <person name="Probst A.J."/>
            <person name="Thomas B.C."/>
            <person name="Singh A."/>
            <person name="Wilkins M.J."/>
            <person name="Karaoz U."/>
            <person name="Brodie E.L."/>
            <person name="Williams K.H."/>
            <person name="Hubbard S.S."/>
            <person name="Banfield J.F."/>
        </authorList>
    </citation>
    <scope>NUCLEOTIDE SEQUENCE [LARGE SCALE GENOMIC DNA]</scope>
</reference>
<keyword evidence="3" id="KW-0255">Endonuclease</keyword>
<dbReference type="InterPro" id="IPR000100">
    <property type="entry name" value="RNase_P"/>
</dbReference>
<dbReference type="AlphaFoldDB" id="A0A1G1YY90"/>
<dbReference type="GO" id="GO:0000049">
    <property type="term" value="F:tRNA binding"/>
    <property type="evidence" value="ECO:0007669"/>
    <property type="project" value="InterPro"/>
</dbReference>